<protein>
    <submittedName>
        <fullName evidence="11">Lysine 2,3-aminomutase</fullName>
    </submittedName>
</protein>
<gene>
    <name evidence="11" type="ORF">POL58_37800</name>
</gene>
<keyword evidence="6" id="KW-0479">Metal-binding</keyword>
<proteinExistence type="inferred from homology"/>
<keyword evidence="12" id="KW-1185">Reference proteome</keyword>
<dbReference type="EMBL" id="JAQNDN010000022">
    <property type="protein sequence ID" value="MDC0673561.1"/>
    <property type="molecule type" value="Genomic_DNA"/>
</dbReference>
<evidence type="ECO:0000256" key="3">
    <source>
        <dbReference type="ARBA" id="ARBA00008703"/>
    </source>
</evidence>
<evidence type="ECO:0000256" key="7">
    <source>
        <dbReference type="ARBA" id="ARBA00022898"/>
    </source>
</evidence>
<sequence length="458" mass="51574">MPDGALNLGTYRAFTARDIDAIPQLRGLSADARLRLRAVAQVLPFRVNAYVLEQLIDWSRVPDDPIYQLTIPQAEMLDDGDVSALVDLLRGGSEAELQARARAIQLAMNPHPAGQIDLNVPIEDGVERRGLQHKYRQTVLFFPAQGQTCHAYCTYCFRWAQFVGLEDLKFAAREAETLVDYLSRHPEVSDVLFTGGDPLVMRTSVLRRYVEPLLRADLPNLAHIRFGTKALAYWPARFLTDPDADDLLRLFGEIQAAGKHVAVMAHYSHPRELATPAAAAALQRVRETGAVVRCQAPLIRRVNDDPAVWADLWRMQVRQGAVPYYMFIERDTGPKEYFKVPLARALQIYQDAYRQLSGLCRSVRGPSMSATPGKVLLDGVTELNNRKYFVLRMLQGRNPEWVGRLFFAEYDPDAAWLSELRPAFGALEFFYSDELAELRRRRAGVRLSVIPGAHVGDA</sequence>
<feature type="domain" description="Radical SAM core" evidence="10">
    <location>
        <begin position="133"/>
        <end position="359"/>
    </location>
</feature>
<keyword evidence="9" id="KW-0411">Iron-sulfur</keyword>
<dbReference type="InterPro" id="IPR007197">
    <property type="entry name" value="rSAM"/>
</dbReference>
<dbReference type="InterPro" id="IPR058240">
    <property type="entry name" value="rSAM_sf"/>
</dbReference>
<comment type="similarity">
    <text evidence="3">Belongs to the radical SAM superfamily. KamA family.</text>
</comment>
<evidence type="ECO:0000256" key="9">
    <source>
        <dbReference type="ARBA" id="ARBA00023014"/>
    </source>
</evidence>
<keyword evidence="5" id="KW-0949">S-adenosyl-L-methionine</keyword>
<evidence type="ECO:0000313" key="11">
    <source>
        <dbReference type="EMBL" id="MDC0673561.1"/>
    </source>
</evidence>
<comment type="cofactor">
    <cofactor evidence="2">
        <name>[4Fe-4S] cluster</name>
        <dbReference type="ChEBI" id="CHEBI:49883"/>
    </cofactor>
</comment>
<evidence type="ECO:0000256" key="4">
    <source>
        <dbReference type="ARBA" id="ARBA00022485"/>
    </source>
</evidence>
<evidence type="ECO:0000256" key="1">
    <source>
        <dbReference type="ARBA" id="ARBA00001933"/>
    </source>
</evidence>
<evidence type="ECO:0000256" key="8">
    <source>
        <dbReference type="ARBA" id="ARBA00023004"/>
    </source>
</evidence>
<evidence type="ECO:0000256" key="2">
    <source>
        <dbReference type="ARBA" id="ARBA00001966"/>
    </source>
</evidence>
<dbReference type="InterPro" id="IPR013785">
    <property type="entry name" value="Aldolase_TIM"/>
</dbReference>
<reference evidence="11 12" key="1">
    <citation type="submission" date="2022-11" db="EMBL/GenBank/DDBJ databases">
        <title>Minimal conservation of predation-associated metabolite biosynthetic gene clusters underscores biosynthetic potential of Myxococcota including descriptions for ten novel species: Archangium lansinium sp. nov., Myxococcus landrumus sp. nov., Nannocystis bai.</title>
        <authorList>
            <person name="Ahearne A."/>
            <person name="Stevens C."/>
            <person name="Dowd S."/>
        </authorList>
    </citation>
    <scope>NUCLEOTIDE SEQUENCE [LARGE SCALE GENOMIC DNA]</scope>
    <source>
        <strain evidence="11 12">NCELM</strain>
    </source>
</reference>
<dbReference type="SFLD" id="SFLDG01070">
    <property type="entry name" value="PLP-dependent"/>
    <property type="match status" value="1"/>
</dbReference>
<organism evidence="11 12">
    <name type="scientific">Nannocystis radixulma</name>
    <dbReference type="NCBI Taxonomy" id="2995305"/>
    <lineage>
        <taxon>Bacteria</taxon>
        <taxon>Pseudomonadati</taxon>
        <taxon>Myxococcota</taxon>
        <taxon>Polyangia</taxon>
        <taxon>Nannocystales</taxon>
        <taxon>Nannocystaceae</taxon>
        <taxon>Nannocystis</taxon>
    </lineage>
</organism>
<dbReference type="PANTHER" id="PTHR30538:SF0">
    <property type="entry name" value="L-LYSINE 2,3-AMINOMUTASE AQ_1632-RELATED"/>
    <property type="match status" value="1"/>
</dbReference>
<dbReference type="PROSITE" id="PS51918">
    <property type="entry name" value="RADICAL_SAM"/>
    <property type="match status" value="1"/>
</dbReference>
<comment type="cofactor">
    <cofactor evidence="1">
        <name>pyridoxal 5'-phosphate</name>
        <dbReference type="ChEBI" id="CHEBI:597326"/>
    </cofactor>
</comment>
<dbReference type="SUPFAM" id="SSF102114">
    <property type="entry name" value="Radical SAM enzymes"/>
    <property type="match status" value="1"/>
</dbReference>
<keyword evidence="7" id="KW-0663">Pyridoxal phosphate</keyword>
<comment type="caution">
    <text evidence="11">The sequence shown here is derived from an EMBL/GenBank/DDBJ whole genome shotgun (WGS) entry which is preliminary data.</text>
</comment>
<dbReference type="Proteomes" id="UP001217838">
    <property type="component" value="Unassembled WGS sequence"/>
</dbReference>
<dbReference type="PANTHER" id="PTHR30538">
    <property type="entry name" value="LYSINE 2,3-AMINOMUTASE-RELATED"/>
    <property type="match status" value="1"/>
</dbReference>
<dbReference type="InterPro" id="IPR003739">
    <property type="entry name" value="Lys_aminomutase/Glu_NH3_mut"/>
</dbReference>
<name>A0ABT5BHC8_9BACT</name>
<dbReference type="RefSeq" id="WP_272006808.1">
    <property type="nucleotide sequence ID" value="NZ_JAQNDN010000022.1"/>
</dbReference>
<dbReference type="Gene3D" id="3.20.20.70">
    <property type="entry name" value="Aldolase class I"/>
    <property type="match status" value="1"/>
</dbReference>
<keyword evidence="4" id="KW-0004">4Fe-4S</keyword>
<evidence type="ECO:0000313" key="12">
    <source>
        <dbReference type="Proteomes" id="UP001217838"/>
    </source>
</evidence>
<evidence type="ECO:0000259" key="10">
    <source>
        <dbReference type="PROSITE" id="PS51918"/>
    </source>
</evidence>
<keyword evidence="8" id="KW-0408">Iron</keyword>
<evidence type="ECO:0000256" key="5">
    <source>
        <dbReference type="ARBA" id="ARBA00022691"/>
    </source>
</evidence>
<accession>A0ABT5BHC8</accession>
<evidence type="ECO:0000256" key="6">
    <source>
        <dbReference type="ARBA" id="ARBA00022723"/>
    </source>
</evidence>
<dbReference type="SFLD" id="SFLDS00029">
    <property type="entry name" value="Radical_SAM"/>
    <property type="match status" value="1"/>
</dbReference>